<dbReference type="InterPro" id="IPR015424">
    <property type="entry name" value="PyrdxlP-dep_Trfase"/>
</dbReference>
<keyword evidence="1" id="KW-0663">Pyridoxal phosphate</keyword>
<reference evidence="3 4" key="1">
    <citation type="submission" date="2021-04" db="EMBL/GenBank/DDBJ databases">
        <title>Chitinophaga sp. nov., isolated from the rhizosphere soil.</title>
        <authorList>
            <person name="He S."/>
        </authorList>
    </citation>
    <scope>NUCLEOTIDE SEQUENCE [LARGE SCALE GENOMIC DNA]</scope>
    <source>
        <strain evidence="3 4">2R12</strain>
    </source>
</reference>
<dbReference type="GO" id="GO:0008483">
    <property type="term" value="F:transaminase activity"/>
    <property type="evidence" value="ECO:0007669"/>
    <property type="project" value="UniProtKB-KW"/>
</dbReference>
<evidence type="ECO:0000313" key="3">
    <source>
        <dbReference type="EMBL" id="MBS0031962.1"/>
    </source>
</evidence>
<dbReference type="InterPro" id="IPR015422">
    <property type="entry name" value="PyrdxlP-dep_Trfase_small"/>
</dbReference>
<evidence type="ECO:0000259" key="2">
    <source>
        <dbReference type="Pfam" id="PF00266"/>
    </source>
</evidence>
<dbReference type="PANTHER" id="PTHR43586:SF15">
    <property type="entry name" value="BLR3095 PROTEIN"/>
    <property type="match status" value="1"/>
</dbReference>
<evidence type="ECO:0000256" key="1">
    <source>
        <dbReference type="ARBA" id="ARBA00022898"/>
    </source>
</evidence>
<name>A0ABS5JBX8_9BACT</name>
<protein>
    <submittedName>
        <fullName evidence="3">Aminotransferase class V-fold PLP-dependent enzyme</fullName>
    </submittedName>
</protein>
<gene>
    <name evidence="3" type="ORF">KE626_31815</name>
</gene>
<keyword evidence="3" id="KW-0032">Aminotransferase</keyword>
<dbReference type="Gene3D" id="3.40.640.10">
    <property type="entry name" value="Type I PLP-dependent aspartate aminotransferase-like (Major domain)"/>
    <property type="match status" value="1"/>
</dbReference>
<accession>A0ABS5JBX8</accession>
<dbReference type="Gene3D" id="3.90.1150.10">
    <property type="entry name" value="Aspartate Aminotransferase, domain 1"/>
    <property type="match status" value="1"/>
</dbReference>
<organism evidence="3 4">
    <name type="scientific">Chitinophaga hostae</name>
    <dbReference type="NCBI Taxonomy" id="2831022"/>
    <lineage>
        <taxon>Bacteria</taxon>
        <taxon>Pseudomonadati</taxon>
        <taxon>Bacteroidota</taxon>
        <taxon>Chitinophagia</taxon>
        <taxon>Chitinophagales</taxon>
        <taxon>Chitinophagaceae</taxon>
        <taxon>Chitinophaga</taxon>
    </lineage>
</organism>
<dbReference type="InterPro" id="IPR015421">
    <property type="entry name" value="PyrdxlP-dep_Trfase_major"/>
</dbReference>
<dbReference type="PANTHER" id="PTHR43586">
    <property type="entry name" value="CYSTEINE DESULFURASE"/>
    <property type="match status" value="1"/>
</dbReference>
<dbReference type="EMBL" id="JAGTXB010000027">
    <property type="protein sequence ID" value="MBS0031962.1"/>
    <property type="molecule type" value="Genomic_DNA"/>
</dbReference>
<comment type="caution">
    <text evidence="3">The sequence shown here is derived from an EMBL/GenBank/DDBJ whole genome shotgun (WGS) entry which is preliminary data.</text>
</comment>
<dbReference type="Pfam" id="PF00266">
    <property type="entry name" value="Aminotran_5"/>
    <property type="match status" value="1"/>
</dbReference>
<keyword evidence="4" id="KW-1185">Reference proteome</keyword>
<sequence length="375" mass="42033">MNKWETIRADYPVTSNGVYLFTNGGGPVSTSLVEKGTALLTELSNKGRLVMPGWDHQANEVRQLLANMIRARASEIAFVTNTAHAMTLLYEMFPLDYEVITMRDEFPTSFVGWLHRGHTVHFVNSNAGGHISLEDIEAQITPATKILITSHVMFRTGFRQDLEAIGQLCKQHDIIFIVDATQSFGVNDIDVAGSNIDILIFHGYKWVTAGYGAGAMYASQQLLDRYPPAVMSWYNVDYENPDFDLVQDYTQFTPKKNARAFETGTLPFINILLLGHALAYLNRIGIADIEAYVATLIQYLAEKAAAHKITLLSDFVPAHRSAIQRLAITPEQHSKLVQHNIMARYKNGRLTVALNFYNNKEDIDKLFAGLCLSRD</sequence>
<keyword evidence="3" id="KW-0808">Transferase</keyword>
<dbReference type="InterPro" id="IPR000192">
    <property type="entry name" value="Aminotrans_V_dom"/>
</dbReference>
<dbReference type="Proteomes" id="UP000676386">
    <property type="component" value="Unassembled WGS sequence"/>
</dbReference>
<evidence type="ECO:0000313" key="4">
    <source>
        <dbReference type="Proteomes" id="UP000676386"/>
    </source>
</evidence>
<dbReference type="SUPFAM" id="SSF53383">
    <property type="entry name" value="PLP-dependent transferases"/>
    <property type="match status" value="1"/>
</dbReference>
<proteinExistence type="predicted"/>
<feature type="domain" description="Aminotransferase class V" evidence="2">
    <location>
        <begin position="55"/>
        <end position="313"/>
    </location>
</feature>
<dbReference type="RefSeq" id="WP_211977124.1">
    <property type="nucleotide sequence ID" value="NZ_CBFHAM010000166.1"/>
</dbReference>